<dbReference type="PANTHER" id="PTHR15836">
    <property type="entry name" value="PERIPHILIN 1"/>
    <property type="match status" value="1"/>
</dbReference>
<sequence>QVYRQDCDTFGIVAKMLIAKDPSLEQSIQSSLQANLKEIGQRCVEAMQNFIDEYDSKYPSPCIPPQC</sequence>
<dbReference type="GO" id="GO:0045814">
    <property type="term" value="P:negative regulation of gene expression, epigenetic"/>
    <property type="evidence" value="ECO:0007669"/>
    <property type="project" value="TreeGrafter"/>
</dbReference>
<dbReference type="EMBL" id="JAAWVO010065017">
    <property type="protein sequence ID" value="MBN3323405.1"/>
    <property type="molecule type" value="Genomic_DNA"/>
</dbReference>
<evidence type="ECO:0000313" key="3">
    <source>
        <dbReference type="Proteomes" id="UP000736164"/>
    </source>
</evidence>
<comment type="caution">
    <text evidence="2">The sequence shown here is derived from an EMBL/GenBank/DDBJ whole genome shotgun (WGS) entry which is preliminary data.</text>
</comment>
<dbReference type="InterPro" id="IPR028851">
    <property type="entry name" value="Pphln1"/>
</dbReference>
<proteinExistence type="predicted"/>
<organism evidence="2 3">
    <name type="scientific">Atractosteus spatula</name>
    <name type="common">Alligator gar</name>
    <name type="synonym">Lepisosteus spatula</name>
    <dbReference type="NCBI Taxonomy" id="7917"/>
    <lineage>
        <taxon>Eukaryota</taxon>
        <taxon>Metazoa</taxon>
        <taxon>Chordata</taxon>
        <taxon>Craniata</taxon>
        <taxon>Vertebrata</taxon>
        <taxon>Euteleostomi</taxon>
        <taxon>Actinopterygii</taxon>
        <taxon>Neopterygii</taxon>
        <taxon>Holostei</taxon>
        <taxon>Semionotiformes</taxon>
        <taxon>Lepisosteidae</taxon>
        <taxon>Atractosteus</taxon>
    </lineage>
</organism>
<protein>
    <submittedName>
        <fullName evidence="2">PPHLN protein</fullName>
    </submittedName>
</protein>
<accession>A0A8J7P1B4</accession>
<gene>
    <name evidence="2" type="primary">Pphln1_0</name>
    <name evidence="2" type="ORF">GTO95_0002687</name>
</gene>
<dbReference type="CDD" id="cd22896">
    <property type="entry name" value="periphilin-like"/>
    <property type="match status" value="1"/>
</dbReference>
<evidence type="ECO:0000259" key="1">
    <source>
        <dbReference type="Pfam" id="PF25234"/>
    </source>
</evidence>
<dbReference type="Proteomes" id="UP000736164">
    <property type="component" value="Unassembled WGS sequence"/>
</dbReference>
<dbReference type="GO" id="GO:0045892">
    <property type="term" value="P:negative regulation of DNA-templated transcription"/>
    <property type="evidence" value="ECO:0007669"/>
    <property type="project" value="InterPro"/>
</dbReference>
<dbReference type="GO" id="GO:0005654">
    <property type="term" value="C:nucleoplasm"/>
    <property type="evidence" value="ECO:0007669"/>
    <property type="project" value="TreeGrafter"/>
</dbReference>
<name>A0A8J7P1B4_ATRSP</name>
<dbReference type="GO" id="GO:0097355">
    <property type="term" value="P:protein localization to heterochromatin"/>
    <property type="evidence" value="ECO:0007669"/>
    <property type="project" value="TreeGrafter"/>
</dbReference>
<reference evidence="2" key="1">
    <citation type="journal article" date="2021" name="Cell">
        <title>Tracing the genetic footprints of vertebrate landing in non-teleost ray-finned fishes.</title>
        <authorList>
            <person name="Bi X."/>
            <person name="Wang K."/>
            <person name="Yang L."/>
            <person name="Pan H."/>
            <person name="Jiang H."/>
            <person name="Wei Q."/>
            <person name="Fang M."/>
            <person name="Yu H."/>
            <person name="Zhu C."/>
            <person name="Cai Y."/>
            <person name="He Y."/>
            <person name="Gan X."/>
            <person name="Zeng H."/>
            <person name="Yu D."/>
            <person name="Zhu Y."/>
            <person name="Jiang H."/>
            <person name="Qiu Q."/>
            <person name="Yang H."/>
            <person name="Zhang Y.E."/>
            <person name="Wang W."/>
            <person name="Zhu M."/>
            <person name="He S."/>
            <person name="Zhang G."/>
        </authorList>
    </citation>
    <scope>NUCLEOTIDE SEQUENCE</scope>
    <source>
        <strain evidence="2">Allg_001</strain>
    </source>
</reference>
<feature type="non-terminal residue" evidence="2">
    <location>
        <position position="67"/>
    </location>
</feature>
<feature type="non-terminal residue" evidence="2">
    <location>
        <position position="1"/>
    </location>
</feature>
<dbReference type="Pfam" id="PF25234">
    <property type="entry name" value="Periphilin_C"/>
    <property type="match status" value="1"/>
</dbReference>
<keyword evidence="3" id="KW-1185">Reference proteome</keyword>
<dbReference type="AlphaFoldDB" id="A0A8J7P1B4"/>
<dbReference type="PANTHER" id="PTHR15836:SF4">
    <property type="entry name" value="PERIPHILIN-1"/>
    <property type="match status" value="1"/>
</dbReference>
<feature type="domain" description="Periphilin-1 C-terminal" evidence="1">
    <location>
        <begin position="1"/>
        <end position="56"/>
    </location>
</feature>
<dbReference type="InterPro" id="IPR057603">
    <property type="entry name" value="Periphilin-1_C"/>
</dbReference>
<evidence type="ECO:0000313" key="2">
    <source>
        <dbReference type="EMBL" id="MBN3323405.1"/>
    </source>
</evidence>